<dbReference type="CDD" id="cd00085">
    <property type="entry name" value="HNHc"/>
    <property type="match status" value="1"/>
</dbReference>
<protein>
    <submittedName>
        <fullName evidence="2">HNH endonuclease</fullName>
    </submittedName>
</protein>
<keyword evidence="2" id="KW-0378">Hydrolase</keyword>
<dbReference type="InterPro" id="IPR002711">
    <property type="entry name" value="HNH"/>
</dbReference>
<evidence type="ECO:0000313" key="2">
    <source>
        <dbReference type="EMBL" id="MCY6372437.1"/>
    </source>
</evidence>
<organism evidence="2 3">
    <name type="scientific">Clostridium ganghwense</name>
    <dbReference type="NCBI Taxonomy" id="312089"/>
    <lineage>
        <taxon>Bacteria</taxon>
        <taxon>Bacillati</taxon>
        <taxon>Bacillota</taxon>
        <taxon>Clostridia</taxon>
        <taxon>Eubacteriales</taxon>
        <taxon>Clostridiaceae</taxon>
        <taxon>Clostridium</taxon>
    </lineage>
</organism>
<dbReference type="InterPro" id="IPR052892">
    <property type="entry name" value="NA-targeting_endonuclease"/>
</dbReference>
<dbReference type="SMART" id="SM00507">
    <property type="entry name" value="HNHc"/>
    <property type="match status" value="1"/>
</dbReference>
<dbReference type="InterPro" id="IPR003615">
    <property type="entry name" value="HNH_nuc"/>
</dbReference>
<sequence>MKKYRKENKDKISEYNKKYKVQNKEEVAKSWQEYYKNNKNKINEHKRRQYQENKECYSAYKKQQYKNNKERYAEYSKKYYQKNRDKLIEYSKQYCKENKDKVYETQKRRRKNNRKKINEIHREWCRNNPEKIRIRGQRRRARKKELLATLNDKQWEQIKRYFNNRCAYCGKEAPLTQEHFIPLSKGGEYTINNIIPSCTSCNCSKKDRDFFEWYPKYHYYSKKREKFILEYLGYHKESK</sequence>
<evidence type="ECO:0000313" key="3">
    <source>
        <dbReference type="Proteomes" id="UP001079657"/>
    </source>
</evidence>
<feature type="domain" description="HNH nuclease" evidence="1">
    <location>
        <begin position="153"/>
        <end position="203"/>
    </location>
</feature>
<dbReference type="Proteomes" id="UP001079657">
    <property type="component" value="Unassembled WGS sequence"/>
</dbReference>
<dbReference type="Gene3D" id="1.10.30.50">
    <property type="match status" value="1"/>
</dbReference>
<keyword evidence="2" id="KW-0540">Nuclease</keyword>
<evidence type="ECO:0000259" key="1">
    <source>
        <dbReference type="SMART" id="SM00507"/>
    </source>
</evidence>
<accession>A0ABT4CTQ2</accession>
<dbReference type="Pfam" id="PF01844">
    <property type="entry name" value="HNH"/>
    <property type="match status" value="1"/>
</dbReference>
<name>A0ABT4CTQ2_9CLOT</name>
<comment type="caution">
    <text evidence="2">The sequence shown here is derived from an EMBL/GenBank/DDBJ whole genome shotgun (WGS) entry which is preliminary data.</text>
</comment>
<dbReference type="GO" id="GO:0004519">
    <property type="term" value="F:endonuclease activity"/>
    <property type="evidence" value="ECO:0007669"/>
    <property type="project" value="UniProtKB-KW"/>
</dbReference>
<proteinExistence type="predicted"/>
<dbReference type="PANTHER" id="PTHR33877:SF1">
    <property type="entry name" value="TYPE IV METHYL-DIRECTED RESTRICTION ENZYME ECOKMCRA"/>
    <property type="match status" value="1"/>
</dbReference>
<dbReference type="EMBL" id="JAPQES010000007">
    <property type="protein sequence ID" value="MCY6372437.1"/>
    <property type="molecule type" value="Genomic_DNA"/>
</dbReference>
<keyword evidence="2" id="KW-0255">Endonuclease</keyword>
<dbReference type="PANTHER" id="PTHR33877">
    <property type="entry name" value="SLL1193 PROTEIN"/>
    <property type="match status" value="1"/>
</dbReference>
<keyword evidence="3" id="KW-1185">Reference proteome</keyword>
<gene>
    <name evidence="2" type="ORF">OXH55_17555</name>
</gene>
<reference evidence="2" key="1">
    <citation type="submission" date="2022-12" db="EMBL/GenBank/DDBJ databases">
        <authorList>
            <person name="Wang J."/>
        </authorList>
    </citation>
    <scope>NUCLEOTIDE SEQUENCE</scope>
    <source>
        <strain evidence="2">HY-42-06</strain>
    </source>
</reference>